<feature type="domain" description="PASTA" evidence="11">
    <location>
        <begin position="363"/>
        <end position="430"/>
    </location>
</feature>
<dbReference type="SUPFAM" id="SSF56112">
    <property type="entry name" value="Protein kinase-like (PK-like)"/>
    <property type="match status" value="1"/>
</dbReference>
<dbReference type="Proteomes" id="UP000611521">
    <property type="component" value="Unassembled WGS sequence"/>
</dbReference>
<dbReference type="SMART" id="SM00740">
    <property type="entry name" value="PASTA"/>
    <property type="match status" value="3"/>
</dbReference>
<feature type="transmembrane region" description="Helical" evidence="9">
    <location>
        <begin position="339"/>
        <end position="360"/>
    </location>
</feature>
<dbReference type="EC" id="2.7.11.1" evidence="1"/>
<dbReference type="PROSITE" id="PS50011">
    <property type="entry name" value="PROTEIN_KINASE_DOM"/>
    <property type="match status" value="1"/>
</dbReference>
<evidence type="ECO:0000256" key="8">
    <source>
        <dbReference type="ARBA" id="ARBA00048679"/>
    </source>
</evidence>
<dbReference type="Gene3D" id="3.30.10.20">
    <property type="match status" value="3"/>
</dbReference>
<dbReference type="PROSITE" id="PS00108">
    <property type="entry name" value="PROTEIN_KINASE_ST"/>
    <property type="match status" value="1"/>
</dbReference>
<dbReference type="NCBIfam" id="NF033483">
    <property type="entry name" value="PknB_PASTA_kin"/>
    <property type="match status" value="1"/>
</dbReference>
<dbReference type="RefSeq" id="WP_191713260.1">
    <property type="nucleotide sequence ID" value="NZ_JACSPX010000003.1"/>
</dbReference>
<dbReference type="PROSITE" id="PS51178">
    <property type="entry name" value="PASTA"/>
    <property type="match status" value="3"/>
</dbReference>
<sequence length="649" mass="69808">MNTPQADPLIGRLVDGRYRVRARIARGGMATVYVATDMRLERRIALKVMHAHLSDDSAFQSRFIQEARAAARLADPHVVNVFDQGQDGELAYLVMEYLPGITLRELMREQKRLTITQTITIMDAILSGLAAAHAAGIVHRDVKPENVLLAEDGRIKIGDFGLARATTANTATGAQLLGTIAYLAPELVTRGTADARSDIYALGIMLYEMLVGEQPYKGEQPMQIAFQHATEQVPRPSARNPSVPEPLDELVLWATEKSPDDRPLDAKAMLTRLREIEREIGVAPAPTATDAPAREYDSGSVTKILPGTALLPTPVEETEESVDNATRLRRRTARRRSTGAALLTVVLLLAVLAGGVGWWFGSGPGSLIAVPTVAGMTYEDAAAAVTSEGLVPERAEKSSIDVDAGLIIESAPGEGERVEKDSTVTLVVSTGPARHDLPALRGKSADEVRAILTENGVNVADDVEEYFDELGKDLVLNVRVTPRDQGEAYACADGCEVFEDDTALIQLSLGPVPDVTGRPVDEAVRQLEDARLQVADERPEDWSDSVARGSVIAQSAERADGGPWRPGDTVTLTVSKGPQPLPIPDVKGKTVRQAVDAMQGAGFKVNPTIEDIELPLGGKYWDVYKVCSYDPNGSAARGTTVTLTPGFFC</sequence>
<dbReference type="EMBL" id="JACSPX010000003">
    <property type="protein sequence ID" value="MBD8012915.1"/>
    <property type="molecule type" value="Genomic_DNA"/>
</dbReference>
<keyword evidence="9" id="KW-0472">Membrane</keyword>
<keyword evidence="9" id="KW-1133">Transmembrane helix</keyword>
<keyword evidence="3" id="KW-0808">Transferase</keyword>
<evidence type="ECO:0000256" key="3">
    <source>
        <dbReference type="ARBA" id="ARBA00022679"/>
    </source>
</evidence>
<feature type="domain" description="PASTA" evidence="11">
    <location>
        <begin position="510"/>
        <end position="576"/>
    </location>
</feature>
<dbReference type="InterPro" id="IPR005543">
    <property type="entry name" value="PASTA_dom"/>
</dbReference>
<keyword evidence="2" id="KW-0723">Serine/threonine-protein kinase</keyword>
<dbReference type="CDD" id="cd06577">
    <property type="entry name" value="PASTA_pknB"/>
    <property type="match status" value="4"/>
</dbReference>
<evidence type="ECO:0000256" key="7">
    <source>
        <dbReference type="ARBA" id="ARBA00047899"/>
    </source>
</evidence>
<keyword evidence="6" id="KW-0067">ATP-binding</keyword>
<dbReference type="CDD" id="cd14014">
    <property type="entry name" value="STKc_PknB_like"/>
    <property type="match status" value="1"/>
</dbReference>
<evidence type="ECO:0000313" key="12">
    <source>
        <dbReference type="EMBL" id="MBD8012915.1"/>
    </source>
</evidence>
<dbReference type="SMART" id="SM00220">
    <property type="entry name" value="S_TKc"/>
    <property type="match status" value="1"/>
</dbReference>
<evidence type="ECO:0000313" key="13">
    <source>
        <dbReference type="Proteomes" id="UP000611521"/>
    </source>
</evidence>
<evidence type="ECO:0000256" key="6">
    <source>
        <dbReference type="ARBA" id="ARBA00022840"/>
    </source>
</evidence>
<dbReference type="PANTHER" id="PTHR43289:SF34">
    <property type="entry name" value="SERINE_THREONINE-PROTEIN KINASE YBDM-RELATED"/>
    <property type="match status" value="1"/>
</dbReference>
<name>A0ABR8W7C6_9MICO</name>
<dbReference type="PANTHER" id="PTHR43289">
    <property type="entry name" value="MITOGEN-ACTIVATED PROTEIN KINASE KINASE KINASE 20-RELATED"/>
    <property type="match status" value="1"/>
</dbReference>
<evidence type="ECO:0000256" key="1">
    <source>
        <dbReference type="ARBA" id="ARBA00012513"/>
    </source>
</evidence>
<organism evidence="12 13">
    <name type="scientific">Microbacterium commune</name>
    <dbReference type="NCBI Taxonomy" id="2762219"/>
    <lineage>
        <taxon>Bacteria</taxon>
        <taxon>Bacillati</taxon>
        <taxon>Actinomycetota</taxon>
        <taxon>Actinomycetes</taxon>
        <taxon>Micrococcales</taxon>
        <taxon>Microbacteriaceae</taxon>
        <taxon>Microbacterium</taxon>
    </lineage>
</organism>
<comment type="catalytic activity">
    <reaction evidence="8">
        <text>L-seryl-[protein] + ATP = O-phospho-L-seryl-[protein] + ADP + H(+)</text>
        <dbReference type="Rhea" id="RHEA:17989"/>
        <dbReference type="Rhea" id="RHEA-COMP:9863"/>
        <dbReference type="Rhea" id="RHEA-COMP:11604"/>
        <dbReference type="ChEBI" id="CHEBI:15378"/>
        <dbReference type="ChEBI" id="CHEBI:29999"/>
        <dbReference type="ChEBI" id="CHEBI:30616"/>
        <dbReference type="ChEBI" id="CHEBI:83421"/>
        <dbReference type="ChEBI" id="CHEBI:456216"/>
        <dbReference type="EC" id="2.7.11.1"/>
    </reaction>
</comment>
<evidence type="ECO:0000256" key="5">
    <source>
        <dbReference type="ARBA" id="ARBA00022777"/>
    </source>
</evidence>
<evidence type="ECO:0000256" key="9">
    <source>
        <dbReference type="SAM" id="Phobius"/>
    </source>
</evidence>
<dbReference type="Gene3D" id="1.10.510.10">
    <property type="entry name" value="Transferase(Phosphotransferase) domain 1"/>
    <property type="match status" value="1"/>
</dbReference>
<feature type="domain" description="Protein kinase" evidence="10">
    <location>
        <begin position="18"/>
        <end position="273"/>
    </location>
</feature>
<accession>A0ABR8W7C6</accession>
<feature type="domain" description="PASTA" evidence="11">
    <location>
        <begin position="577"/>
        <end position="647"/>
    </location>
</feature>
<dbReference type="GO" id="GO:0016301">
    <property type="term" value="F:kinase activity"/>
    <property type="evidence" value="ECO:0007669"/>
    <property type="project" value="UniProtKB-KW"/>
</dbReference>
<dbReference type="InterPro" id="IPR011009">
    <property type="entry name" value="Kinase-like_dom_sf"/>
</dbReference>
<evidence type="ECO:0000259" key="11">
    <source>
        <dbReference type="PROSITE" id="PS51178"/>
    </source>
</evidence>
<dbReference type="Gene3D" id="3.30.200.20">
    <property type="entry name" value="Phosphorylase Kinase, domain 1"/>
    <property type="match status" value="1"/>
</dbReference>
<gene>
    <name evidence="12" type="primary">pknB</name>
    <name evidence="12" type="ORF">H9633_11485</name>
</gene>
<keyword evidence="5 12" id="KW-0418">Kinase</keyword>
<comment type="catalytic activity">
    <reaction evidence="7">
        <text>L-threonyl-[protein] + ATP = O-phospho-L-threonyl-[protein] + ADP + H(+)</text>
        <dbReference type="Rhea" id="RHEA:46608"/>
        <dbReference type="Rhea" id="RHEA-COMP:11060"/>
        <dbReference type="Rhea" id="RHEA-COMP:11605"/>
        <dbReference type="ChEBI" id="CHEBI:15378"/>
        <dbReference type="ChEBI" id="CHEBI:30013"/>
        <dbReference type="ChEBI" id="CHEBI:30616"/>
        <dbReference type="ChEBI" id="CHEBI:61977"/>
        <dbReference type="ChEBI" id="CHEBI:456216"/>
        <dbReference type="EC" id="2.7.11.1"/>
    </reaction>
</comment>
<proteinExistence type="predicted"/>
<evidence type="ECO:0000256" key="2">
    <source>
        <dbReference type="ARBA" id="ARBA00022527"/>
    </source>
</evidence>
<dbReference type="Pfam" id="PF00069">
    <property type="entry name" value="Pkinase"/>
    <property type="match status" value="1"/>
</dbReference>
<protein>
    <recommendedName>
        <fullName evidence="1">non-specific serine/threonine protein kinase</fullName>
        <ecNumber evidence="1">2.7.11.1</ecNumber>
    </recommendedName>
</protein>
<keyword evidence="13" id="KW-1185">Reference proteome</keyword>
<dbReference type="Pfam" id="PF03793">
    <property type="entry name" value="PASTA"/>
    <property type="match status" value="2"/>
</dbReference>
<evidence type="ECO:0000259" key="10">
    <source>
        <dbReference type="PROSITE" id="PS50011"/>
    </source>
</evidence>
<dbReference type="InterPro" id="IPR008271">
    <property type="entry name" value="Ser/Thr_kinase_AS"/>
</dbReference>
<dbReference type="InterPro" id="IPR000719">
    <property type="entry name" value="Prot_kinase_dom"/>
</dbReference>
<keyword evidence="9" id="KW-0812">Transmembrane</keyword>
<reference evidence="12 13" key="1">
    <citation type="submission" date="2020-08" db="EMBL/GenBank/DDBJ databases">
        <title>A Genomic Blueprint of the Chicken Gut Microbiome.</title>
        <authorList>
            <person name="Gilroy R."/>
            <person name="Ravi A."/>
            <person name="Getino M."/>
            <person name="Pursley I."/>
            <person name="Horton D.L."/>
            <person name="Alikhan N.-F."/>
            <person name="Baker D."/>
            <person name="Gharbi K."/>
            <person name="Hall N."/>
            <person name="Watson M."/>
            <person name="Adriaenssens E.M."/>
            <person name="Foster-Nyarko E."/>
            <person name="Jarju S."/>
            <person name="Secka A."/>
            <person name="Antonio M."/>
            <person name="Oren A."/>
            <person name="Chaudhuri R."/>
            <person name="La Ragione R.M."/>
            <person name="Hildebrand F."/>
            <person name="Pallen M.J."/>
        </authorList>
    </citation>
    <scope>NUCLEOTIDE SEQUENCE [LARGE SCALE GENOMIC DNA]</scope>
    <source>
        <strain evidence="12 13">Re1</strain>
    </source>
</reference>
<comment type="caution">
    <text evidence="12">The sequence shown here is derived from an EMBL/GenBank/DDBJ whole genome shotgun (WGS) entry which is preliminary data.</text>
</comment>
<evidence type="ECO:0000256" key="4">
    <source>
        <dbReference type="ARBA" id="ARBA00022741"/>
    </source>
</evidence>
<keyword evidence="4" id="KW-0547">Nucleotide-binding</keyword>